<accession>A0ABU5C4C5</accession>
<keyword evidence="1" id="KW-0472">Membrane</keyword>
<keyword evidence="1" id="KW-1133">Transmembrane helix</keyword>
<evidence type="ECO:0000256" key="1">
    <source>
        <dbReference type="SAM" id="Phobius"/>
    </source>
</evidence>
<dbReference type="EMBL" id="JAWDIP010000003">
    <property type="protein sequence ID" value="MDY0394184.1"/>
    <property type="molecule type" value="Genomic_DNA"/>
</dbReference>
<evidence type="ECO:0000313" key="3">
    <source>
        <dbReference type="Proteomes" id="UP001281447"/>
    </source>
</evidence>
<reference evidence="2 3" key="1">
    <citation type="submission" date="2023-10" db="EMBL/GenBank/DDBJ databases">
        <title>Virgibacillus halophilus 5B73C genome.</title>
        <authorList>
            <person name="Miliotis G."/>
            <person name="Sengupta P."/>
            <person name="Hameed A."/>
            <person name="Chuvochina M."/>
            <person name="Mcdonagh F."/>
            <person name="Simpson A.C."/>
            <person name="Singh N.K."/>
            <person name="Rekha P.D."/>
            <person name="Raman K."/>
            <person name="Hugenholtz P."/>
            <person name="Venkateswaran K."/>
        </authorList>
    </citation>
    <scope>NUCLEOTIDE SEQUENCE [LARGE SCALE GENOMIC DNA]</scope>
    <source>
        <strain evidence="2 3">5B73C</strain>
    </source>
</reference>
<keyword evidence="3" id="KW-1185">Reference proteome</keyword>
<organism evidence="2 3">
    <name type="scientific">Tigheibacillus halophilus</name>
    <dbReference type="NCBI Taxonomy" id="361280"/>
    <lineage>
        <taxon>Bacteria</taxon>
        <taxon>Bacillati</taxon>
        <taxon>Bacillota</taxon>
        <taxon>Bacilli</taxon>
        <taxon>Bacillales</taxon>
        <taxon>Bacillaceae</taxon>
        <taxon>Tigheibacillus</taxon>
    </lineage>
</organism>
<keyword evidence="1" id="KW-0812">Transmembrane</keyword>
<sequence length="108" mass="12093">MNDQSYKSPMAALLWSTTLYGFGQLYNRSHDINRELRANNVPEPTRKTKGLGELYGLASGMTLGLAWSSFFYEPLYSGLGFAILGIIVGRLVENRSTTHAVSPERYEK</sequence>
<proteinExistence type="predicted"/>
<gene>
    <name evidence="2" type="ORF">RWE15_06425</name>
</gene>
<feature type="transmembrane region" description="Helical" evidence="1">
    <location>
        <begin position="75"/>
        <end position="92"/>
    </location>
</feature>
<evidence type="ECO:0000313" key="2">
    <source>
        <dbReference type="EMBL" id="MDY0394184.1"/>
    </source>
</evidence>
<comment type="caution">
    <text evidence="2">The sequence shown here is derived from an EMBL/GenBank/DDBJ whole genome shotgun (WGS) entry which is preliminary data.</text>
</comment>
<dbReference type="Proteomes" id="UP001281447">
    <property type="component" value="Unassembled WGS sequence"/>
</dbReference>
<name>A0ABU5C4C5_9BACI</name>
<protein>
    <submittedName>
        <fullName evidence="2">Uncharacterized protein</fullName>
    </submittedName>
</protein>